<reference evidence="1" key="1">
    <citation type="submission" date="2021-03" db="EMBL/GenBank/DDBJ databases">
        <title>Draft genome sequence of rust myrtle Austropuccinia psidii MF-1, a brazilian biotype.</title>
        <authorList>
            <person name="Quecine M.C."/>
            <person name="Pachon D.M.R."/>
            <person name="Bonatelli M.L."/>
            <person name="Correr F.H."/>
            <person name="Franceschini L.M."/>
            <person name="Leite T.F."/>
            <person name="Margarido G.R.A."/>
            <person name="Almeida C.A."/>
            <person name="Ferrarezi J.A."/>
            <person name="Labate C.A."/>
        </authorList>
    </citation>
    <scope>NUCLEOTIDE SEQUENCE</scope>
    <source>
        <strain evidence="1">MF-1</strain>
    </source>
</reference>
<dbReference type="InterPro" id="IPR021109">
    <property type="entry name" value="Peptidase_aspartic_dom_sf"/>
</dbReference>
<keyword evidence="2" id="KW-1185">Reference proteome</keyword>
<dbReference type="SUPFAM" id="SSF50630">
    <property type="entry name" value="Acid proteases"/>
    <property type="match status" value="1"/>
</dbReference>
<evidence type="ECO:0000313" key="1">
    <source>
        <dbReference type="EMBL" id="MBW0465553.1"/>
    </source>
</evidence>
<evidence type="ECO:0000313" key="2">
    <source>
        <dbReference type="Proteomes" id="UP000765509"/>
    </source>
</evidence>
<name>A0A9Q3BI70_9BASI</name>
<dbReference type="EMBL" id="AVOT02001072">
    <property type="protein sequence ID" value="MBW0465553.1"/>
    <property type="molecule type" value="Genomic_DNA"/>
</dbReference>
<proteinExistence type="predicted"/>
<dbReference type="Proteomes" id="UP000765509">
    <property type="component" value="Unassembled WGS sequence"/>
</dbReference>
<gene>
    <name evidence="1" type="ORF">O181_005268</name>
</gene>
<protein>
    <submittedName>
        <fullName evidence="1">Uncharacterized protein</fullName>
    </submittedName>
</protein>
<comment type="caution">
    <text evidence="1">The sequence shown here is derived from an EMBL/GenBank/DDBJ whole genome shotgun (WGS) entry which is preliminary data.</text>
</comment>
<accession>A0A9Q3BI70</accession>
<dbReference type="Gene3D" id="2.40.70.10">
    <property type="entry name" value="Acid Proteases"/>
    <property type="match status" value="1"/>
</dbReference>
<sequence length="162" mass="18619">MQKTKPSRGKAYTAGSSPITNIVINNKEAKIHLDSGAFCNFVAKYYIDKIDTNWQEQSMPIVGIKSIRASQDIHPLRILEAVMIFPHPAGSMILKFEFVAMNNCTSQHFIFGNDYLNIYGIDINNHRGRYFTIGENERQKFAFPLEKKERTVIRKVIHVNKE</sequence>
<dbReference type="AlphaFoldDB" id="A0A9Q3BI70"/>
<organism evidence="1 2">
    <name type="scientific">Austropuccinia psidii MF-1</name>
    <dbReference type="NCBI Taxonomy" id="1389203"/>
    <lineage>
        <taxon>Eukaryota</taxon>
        <taxon>Fungi</taxon>
        <taxon>Dikarya</taxon>
        <taxon>Basidiomycota</taxon>
        <taxon>Pucciniomycotina</taxon>
        <taxon>Pucciniomycetes</taxon>
        <taxon>Pucciniales</taxon>
        <taxon>Sphaerophragmiaceae</taxon>
        <taxon>Austropuccinia</taxon>
    </lineage>
</organism>